<dbReference type="InterPro" id="IPR036188">
    <property type="entry name" value="FAD/NAD-bd_sf"/>
</dbReference>
<keyword evidence="6" id="KW-0472">Membrane</keyword>
<keyword evidence="4" id="KW-0274">FAD</keyword>
<keyword evidence="5" id="KW-0560">Oxidoreductase</keyword>
<dbReference type="GO" id="GO:0050660">
    <property type="term" value="F:flavin adenine dinucleotide binding"/>
    <property type="evidence" value="ECO:0007669"/>
    <property type="project" value="InterPro"/>
</dbReference>
<dbReference type="InterPro" id="IPR045170">
    <property type="entry name" value="MTOX"/>
</dbReference>
<accession>R4XBR8</accession>
<dbReference type="GO" id="GO:0008115">
    <property type="term" value="F:sarcosine oxidase activity"/>
    <property type="evidence" value="ECO:0007669"/>
    <property type="project" value="TreeGrafter"/>
</dbReference>
<gene>
    <name evidence="8" type="ORF">TAPDE_000407</name>
</gene>
<comment type="caution">
    <text evidence="8">The sequence shown here is derived from an EMBL/GenBank/DDBJ whole genome shotgun (WGS) entry which is preliminary data.</text>
</comment>
<dbReference type="GO" id="GO:0004657">
    <property type="term" value="F:proline dehydrogenase activity"/>
    <property type="evidence" value="ECO:0007669"/>
    <property type="project" value="TreeGrafter"/>
</dbReference>
<reference evidence="8 9" key="1">
    <citation type="journal article" date="2013" name="MBio">
        <title>Genome sequencing of the plant pathogen Taphrina deformans, the causal agent of peach leaf curl.</title>
        <authorList>
            <person name="Cisse O.H."/>
            <person name="Almeida J.M.G.C.F."/>
            <person name="Fonseca A."/>
            <person name="Kumar A.A."/>
            <person name="Salojaervi J."/>
            <person name="Overmyer K."/>
            <person name="Hauser P.M."/>
            <person name="Pagni M."/>
        </authorList>
    </citation>
    <scope>NUCLEOTIDE SEQUENCE [LARGE SCALE GENOMIC DNA]</scope>
    <source>
        <strain evidence="9">PYCC 5710 / ATCC 11124 / CBS 356.35 / IMI 108563 / JCM 9778 / NBRC 8474</strain>
    </source>
</reference>
<evidence type="ECO:0000313" key="8">
    <source>
        <dbReference type="EMBL" id="CCG80778.1"/>
    </source>
</evidence>
<dbReference type="Pfam" id="PF01266">
    <property type="entry name" value="DAO"/>
    <property type="match status" value="1"/>
</dbReference>
<evidence type="ECO:0000313" key="9">
    <source>
        <dbReference type="Proteomes" id="UP000013776"/>
    </source>
</evidence>
<evidence type="ECO:0000256" key="5">
    <source>
        <dbReference type="ARBA" id="ARBA00023002"/>
    </source>
</evidence>
<feature type="domain" description="FAD dependent oxidoreductase" evidence="7">
    <location>
        <begin position="7"/>
        <end position="383"/>
    </location>
</feature>
<name>R4XBR8_TAPDE</name>
<evidence type="ECO:0000256" key="1">
    <source>
        <dbReference type="ARBA" id="ARBA00001974"/>
    </source>
</evidence>
<keyword evidence="9" id="KW-1185">Reference proteome</keyword>
<dbReference type="InterPro" id="IPR006076">
    <property type="entry name" value="FAD-dep_OxRdtase"/>
</dbReference>
<keyword evidence="6" id="KW-1133">Transmembrane helix</keyword>
<evidence type="ECO:0000259" key="7">
    <source>
        <dbReference type="Pfam" id="PF01266"/>
    </source>
</evidence>
<dbReference type="Gene3D" id="3.30.9.10">
    <property type="entry name" value="D-Amino Acid Oxidase, subunit A, domain 2"/>
    <property type="match status" value="1"/>
</dbReference>
<evidence type="ECO:0000256" key="3">
    <source>
        <dbReference type="ARBA" id="ARBA00022630"/>
    </source>
</evidence>
<evidence type="ECO:0000256" key="4">
    <source>
        <dbReference type="ARBA" id="ARBA00022827"/>
    </source>
</evidence>
<organism evidence="8 9">
    <name type="scientific">Taphrina deformans (strain PYCC 5710 / ATCC 11124 / CBS 356.35 / IMI 108563 / JCM 9778 / NBRC 8474)</name>
    <name type="common">Peach leaf curl fungus</name>
    <name type="synonym">Lalaria deformans</name>
    <dbReference type="NCBI Taxonomy" id="1097556"/>
    <lineage>
        <taxon>Eukaryota</taxon>
        <taxon>Fungi</taxon>
        <taxon>Dikarya</taxon>
        <taxon>Ascomycota</taxon>
        <taxon>Taphrinomycotina</taxon>
        <taxon>Taphrinomycetes</taxon>
        <taxon>Taphrinales</taxon>
        <taxon>Taphrinaceae</taxon>
        <taxon>Taphrina</taxon>
    </lineage>
</organism>
<feature type="transmembrane region" description="Helical" evidence="6">
    <location>
        <begin position="6"/>
        <end position="24"/>
    </location>
</feature>
<dbReference type="EMBL" id="CAHR02000011">
    <property type="protein sequence ID" value="CCG80778.1"/>
    <property type="molecule type" value="Genomic_DNA"/>
</dbReference>
<dbReference type="PANTHER" id="PTHR10961">
    <property type="entry name" value="PEROXISOMAL SARCOSINE OXIDASE"/>
    <property type="match status" value="1"/>
</dbReference>
<evidence type="ECO:0000256" key="6">
    <source>
        <dbReference type="SAM" id="Phobius"/>
    </source>
</evidence>
<dbReference type="SUPFAM" id="SSF54373">
    <property type="entry name" value="FAD-linked reductases, C-terminal domain"/>
    <property type="match status" value="1"/>
</dbReference>
<dbReference type="Proteomes" id="UP000013776">
    <property type="component" value="Unassembled WGS sequence"/>
</dbReference>
<sequence length="432" mass="47624">METGSTYLIIGCGVFGLTTGLTLSKRDPQCRITMIDRYEPPVPDGASVDTSRIIRADYGDRVYAELAREAQRHWRTDPDLKKAYHECGMLLNTADDLCEPGYLEKCIENVKGLGIDVEELQGAALMEKVLGCGPGEARDCSLRGYLNPVSGFADSGMGIEILYARAKERDNIHFHFEEVIGLSYAPRSDGAARRAVVGAEMVSGRKVVRDTTILASGAWQLPDLPVPSVATGQAIGYIDLTEEEVQKYSSMPITINFCTGWFCIPPYKGHLKVARHAEGYLNTSTLTDRDGNTRVLSVPRTSVTHGNQQVPDEGQAALREGLRTYLPELADRPFSNTRVCWYTDTPLSDFIIDWYPQVDKLFVATGGSGHGYKFLPILGDLIVSVLDGTVNPELRKKWSFEEALAAQKNIGLKGDGSRGRGRHLEWSEVSQQ</sequence>
<evidence type="ECO:0000256" key="2">
    <source>
        <dbReference type="ARBA" id="ARBA00010989"/>
    </source>
</evidence>
<dbReference type="STRING" id="1097556.R4XBR8"/>
<dbReference type="GO" id="GO:0050031">
    <property type="term" value="F:L-pipecolate oxidase activity"/>
    <property type="evidence" value="ECO:0007669"/>
    <property type="project" value="TreeGrafter"/>
</dbReference>
<dbReference type="PANTHER" id="PTHR10961:SF46">
    <property type="entry name" value="PEROXISOMAL SARCOSINE OXIDASE"/>
    <property type="match status" value="1"/>
</dbReference>
<dbReference type="Gene3D" id="3.50.50.60">
    <property type="entry name" value="FAD/NAD(P)-binding domain"/>
    <property type="match status" value="1"/>
</dbReference>
<keyword evidence="3" id="KW-0285">Flavoprotein</keyword>
<keyword evidence="6" id="KW-0812">Transmembrane</keyword>
<protein>
    <recommendedName>
        <fullName evidence="7">FAD dependent oxidoreductase domain-containing protein</fullName>
    </recommendedName>
</protein>
<dbReference type="SUPFAM" id="SSF51905">
    <property type="entry name" value="FAD/NAD(P)-binding domain"/>
    <property type="match status" value="1"/>
</dbReference>
<dbReference type="AlphaFoldDB" id="R4XBR8"/>
<dbReference type="eggNOG" id="KOG2820">
    <property type="taxonomic scope" value="Eukaryota"/>
</dbReference>
<proteinExistence type="inferred from homology"/>
<comment type="cofactor">
    <cofactor evidence="1">
        <name>FAD</name>
        <dbReference type="ChEBI" id="CHEBI:57692"/>
    </cofactor>
</comment>
<dbReference type="VEuPathDB" id="FungiDB:TAPDE_000407"/>
<comment type="similarity">
    <text evidence="2">Belongs to the MSOX/MTOX family.</text>
</comment>
<dbReference type="OrthoDB" id="2219495at2759"/>